<accession>A0AAD4R209</accession>
<dbReference type="AlphaFoldDB" id="A0AAD4R209"/>
<keyword evidence="4" id="KW-1185">Reference proteome</keyword>
<feature type="region of interest" description="Disordered" evidence="1">
    <location>
        <begin position="1"/>
        <end position="70"/>
    </location>
</feature>
<dbReference type="Pfam" id="PF00069">
    <property type="entry name" value="Pkinase"/>
    <property type="match status" value="1"/>
</dbReference>
<dbReference type="PANTHER" id="PTHR13902">
    <property type="entry name" value="SERINE/THREONINE-PROTEIN KINASE WNK WITH NO LYSINE -RELATED"/>
    <property type="match status" value="1"/>
</dbReference>
<dbReference type="Gene3D" id="1.10.510.10">
    <property type="entry name" value="Transferase(Phosphotransferase) domain 1"/>
    <property type="match status" value="1"/>
</dbReference>
<dbReference type="SUPFAM" id="SSF56112">
    <property type="entry name" value="Protein kinase-like (PK-like)"/>
    <property type="match status" value="1"/>
</dbReference>
<evidence type="ECO:0000313" key="3">
    <source>
        <dbReference type="EMBL" id="KAI1704397.1"/>
    </source>
</evidence>
<protein>
    <submittedName>
        <fullName evidence="3">Protein kinase domain-containing protein</fullName>
    </submittedName>
</protein>
<keyword evidence="3" id="KW-0808">Transferase</keyword>
<gene>
    <name evidence="3" type="ORF">DdX_14264</name>
</gene>
<keyword evidence="3" id="KW-0418">Kinase</keyword>
<sequence>MAGEDGGDGAHEDGNNKNAPRQPPQQQRQPHVTVVDDRGGGGSDSEGDAAEEILEESPDKRWSKRREKVKQRDVPGIDAAYLAMDNETGNEVVWNEVQFSERKNFREQEEKLKAVFDNLTHLIHVNLVKFHKYWTDTKSDKPRIIFITEYMSSGSMSRFLQRARSSGSLLNIKNWKKWVTQILSALNYLHSCDPPIVHANLSCNTVFIQQNGLIKIGCVAPNAIHHHVKTFRENIKNMHYLPPEFEQATTQADIYSFGICALEMAKTGALVEPSVCNGGAGEGGSAPSMSTCPTQVTPEAIRKAVESIEDPQQRDFIEKCLNPDPKNRPTARELLFHPVLFEVHSLKLIASHAIVDSDLMDQLNEDDLRVQEGQGSRVMASTRHREITYAELPTFKMDLEKFLEDVKNGIYPLIAFAHMAHLPNSKFNTSPSMTTIMSADMRNPNGYHAERATHDDIMHHIHPLTSGHGEEPEFSLSQRSSSANLGTDSSGVSGGAATGLGAQQQIKDGYLAVTEKDEGYGTAHSMPAMGHNETRHILQMHASMEGNSLQVLLRLDDQMNRQLTTDIGDDDTAENLVEELVHHGFICESDSTRMCSMLVDVLNSSRHNDPDESQRHKISSPS</sequence>
<dbReference type="FunFam" id="3.30.200.20:FF:000607">
    <property type="entry name" value="Nuclear receptor-binding protein 2a"/>
    <property type="match status" value="1"/>
</dbReference>
<comment type="caution">
    <text evidence="3">The sequence shown here is derived from an EMBL/GenBank/DDBJ whole genome shotgun (WGS) entry which is preliminary data.</text>
</comment>
<feature type="compositionally biased region" description="Acidic residues" evidence="1">
    <location>
        <begin position="45"/>
        <end position="56"/>
    </location>
</feature>
<dbReference type="EMBL" id="JAKKPZ010000068">
    <property type="protein sequence ID" value="KAI1704397.1"/>
    <property type="molecule type" value="Genomic_DNA"/>
</dbReference>
<dbReference type="GO" id="GO:0005524">
    <property type="term" value="F:ATP binding"/>
    <property type="evidence" value="ECO:0007669"/>
    <property type="project" value="InterPro"/>
</dbReference>
<dbReference type="InterPro" id="IPR000719">
    <property type="entry name" value="Prot_kinase_dom"/>
</dbReference>
<dbReference type="Proteomes" id="UP001201812">
    <property type="component" value="Unassembled WGS sequence"/>
</dbReference>
<feature type="region of interest" description="Disordered" evidence="1">
    <location>
        <begin position="464"/>
        <end position="498"/>
    </location>
</feature>
<evidence type="ECO:0000256" key="1">
    <source>
        <dbReference type="SAM" id="MobiDB-lite"/>
    </source>
</evidence>
<feature type="domain" description="Protein kinase" evidence="2">
    <location>
        <begin position="66"/>
        <end position="340"/>
    </location>
</feature>
<feature type="compositionally biased region" description="Polar residues" evidence="1">
    <location>
        <begin position="475"/>
        <end position="491"/>
    </location>
</feature>
<organism evidence="3 4">
    <name type="scientific">Ditylenchus destructor</name>
    <dbReference type="NCBI Taxonomy" id="166010"/>
    <lineage>
        <taxon>Eukaryota</taxon>
        <taxon>Metazoa</taxon>
        <taxon>Ecdysozoa</taxon>
        <taxon>Nematoda</taxon>
        <taxon>Chromadorea</taxon>
        <taxon>Rhabditida</taxon>
        <taxon>Tylenchina</taxon>
        <taxon>Tylenchomorpha</taxon>
        <taxon>Sphaerularioidea</taxon>
        <taxon>Anguinidae</taxon>
        <taxon>Anguininae</taxon>
        <taxon>Ditylenchus</taxon>
    </lineage>
</organism>
<evidence type="ECO:0000259" key="2">
    <source>
        <dbReference type="PROSITE" id="PS50011"/>
    </source>
</evidence>
<reference evidence="3" key="1">
    <citation type="submission" date="2022-01" db="EMBL/GenBank/DDBJ databases">
        <title>Genome Sequence Resource for Two Populations of Ditylenchus destructor, the Migratory Endoparasitic Phytonematode.</title>
        <authorList>
            <person name="Zhang H."/>
            <person name="Lin R."/>
            <person name="Xie B."/>
        </authorList>
    </citation>
    <scope>NUCLEOTIDE SEQUENCE</scope>
    <source>
        <strain evidence="3">BazhouSP</strain>
    </source>
</reference>
<dbReference type="InterPro" id="IPR050588">
    <property type="entry name" value="WNK_Ser-Thr_kinase"/>
</dbReference>
<name>A0AAD4R209_9BILA</name>
<dbReference type="PROSITE" id="PS50011">
    <property type="entry name" value="PROTEIN_KINASE_DOM"/>
    <property type="match status" value="1"/>
</dbReference>
<dbReference type="InterPro" id="IPR011009">
    <property type="entry name" value="Kinase-like_dom_sf"/>
</dbReference>
<dbReference type="Gene3D" id="3.30.200.20">
    <property type="entry name" value="Phosphorylase Kinase, domain 1"/>
    <property type="match status" value="1"/>
</dbReference>
<proteinExistence type="predicted"/>
<evidence type="ECO:0000313" key="4">
    <source>
        <dbReference type="Proteomes" id="UP001201812"/>
    </source>
</evidence>
<dbReference type="GO" id="GO:0004672">
    <property type="term" value="F:protein kinase activity"/>
    <property type="evidence" value="ECO:0007669"/>
    <property type="project" value="InterPro"/>
</dbReference>